<dbReference type="Proteomes" id="UP000315003">
    <property type="component" value="Chromosome"/>
</dbReference>
<evidence type="ECO:0000313" key="2">
    <source>
        <dbReference type="Proteomes" id="UP000315003"/>
    </source>
</evidence>
<keyword evidence="2" id="KW-1185">Reference proteome</keyword>
<dbReference type="EMBL" id="CP036272">
    <property type="protein sequence ID" value="QDT59053.1"/>
    <property type="molecule type" value="Genomic_DNA"/>
</dbReference>
<protein>
    <submittedName>
        <fullName evidence="1">Uncharacterized protein</fullName>
    </submittedName>
</protein>
<sequence>MIGKFLLTNDVDNVFAALLDDLFILSQLFETGLLLGGKRG</sequence>
<accession>A0A517SSI3</accession>
<proteinExistence type="predicted"/>
<organism evidence="1 2">
    <name type="scientific">Stieleria bergensis</name>
    <dbReference type="NCBI Taxonomy" id="2528025"/>
    <lineage>
        <taxon>Bacteria</taxon>
        <taxon>Pseudomonadati</taxon>
        <taxon>Planctomycetota</taxon>
        <taxon>Planctomycetia</taxon>
        <taxon>Pirellulales</taxon>
        <taxon>Pirellulaceae</taxon>
        <taxon>Stieleria</taxon>
    </lineage>
</organism>
<gene>
    <name evidence="1" type="ORF">SV7mr_15590</name>
</gene>
<dbReference type="AlphaFoldDB" id="A0A517SSI3"/>
<reference evidence="1 2" key="1">
    <citation type="submission" date="2019-02" db="EMBL/GenBank/DDBJ databases">
        <title>Deep-cultivation of Planctomycetes and their phenomic and genomic characterization uncovers novel biology.</title>
        <authorList>
            <person name="Wiegand S."/>
            <person name="Jogler M."/>
            <person name="Boedeker C."/>
            <person name="Pinto D."/>
            <person name="Vollmers J."/>
            <person name="Rivas-Marin E."/>
            <person name="Kohn T."/>
            <person name="Peeters S.H."/>
            <person name="Heuer A."/>
            <person name="Rast P."/>
            <person name="Oberbeckmann S."/>
            <person name="Bunk B."/>
            <person name="Jeske O."/>
            <person name="Meyerdierks A."/>
            <person name="Storesund J.E."/>
            <person name="Kallscheuer N."/>
            <person name="Luecker S."/>
            <person name="Lage O.M."/>
            <person name="Pohl T."/>
            <person name="Merkel B.J."/>
            <person name="Hornburger P."/>
            <person name="Mueller R.-W."/>
            <person name="Bruemmer F."/>
            <person name="Labrenz M."/>
            <person name="Spormann A.M."/>
            <person name="Op den Camp H."/>
            <person name="Overmann J."/>
            <person name="Amann R."/>
            <person name="Jetten M.S.M."/>
            <person name="Mascher T."/>
            <person name="Medema M.H."/>
            <person name="Devos D.P."/>
            <person name="Kaster A.-K."/>
            <person name="Ovreas L."/>
            <person name="Rohde M."/>
            <person name="Galperin M.Y."/>
            <person name="Jogler C."/>
        </authorList>
    </citation>
    <scope>NUCLEOTIDE SEQUENCE [LARGE SCALE GENOMIC DNA]</scope>
    <source>
        <strain evidence="1 2">SV_7m_r</strain>
    </source>
</reference>
<evidence type="ECO:0000313" key="1">
    <source>
        <dbReference type="EMBL" id="QDT59053.1"/>
    </source>
</evidence>
<name>A0A517SSI3_9BACT</name>